<sequence>MPRFQLREGHDPIDLFSRKEGDEQFHVDPGQKILVPGELAKEQPAEDAWIVGEGDDARAWAKSQWELVEDTKPAKAAPVKEN</sequence>
<evidence type="ECO:0000313" key="3">
    <source>
        <dbReference type="Proteomes" id="UP001595645"/>
    </source>
</evidence>
<dbReference type="RefSeq" id="WP_378243120.1">
    <property type="nucleotide sequence ID" value="NZ_JBHRWK010000059.1"/>
</dbReference>
<name>A0ABV7P4Q3_9PSEU</name>
<gene>
    <name evidence="2" type="ORF">ACFOSH_31565</name>
</gene>
<dbReference type="EMBL" id="JBHRWK010000059">
    <property type="protein sequence ID" value="MFC3453998.1"/>
    <property type="molecule type" value="Genomic_DNA"/>
</dbReference>
<reference evidence="3" key="1">
    <citation type="journal article" date="2019" name="Int. J. Syst. Evol. Microbiol.">
        <title>The Global Catalogue of Microorganisms (GCM) 10K type strain sequencing project: providing services to taxonomists for standard genome sequencing and annotation.</title>
        <authorList>
            <consortium name="The Broad Institute Genomics Platform"/>
            <consortium name="The Broad Institute Genome Sequencing Center for Infectious Disease"/>
            <person name="Wu L."/>
            <person name="Ma J."/>
        </authorList>
    </citation>
    <scope>NUCLEOTIDE SEQUENCE [LARGE SCALE GENOMIC DNA]</scope>
    <source>
        <strain evidence="3">CGMCC 4.7676</strain>
    </source>
</reference>
<evidence type="ECO:0000313" key="2">
    <source>
        <dbReference type="EMBL" id="MFC3453998.1"/>
    </source>
</evidence>
<feature type="region of interest" description="Disordered" evidence="1">
    <location>
        <begin position="1"/>
        <end position="22"/>
    </location>
</feature>
<keyword evidence="3" id="KW-1185">Reference proteome</keyword>
<organism evidence="2 3">
    <name type="scientific">Amycolatopsis speibonae</name>
    <dbReference type="NCBI Taxonomy" id="1450224"/>
    <lineage>
        <taxon>Bacteria</taxon>
        <taxon>Bacillati</taxon>
        <taxon>Actinomycetota</taxon>
        <taxon>Actinomycetes</taxon>
        <taxon>Pseudonocardiales</taxon>
        <taxon>Pseudonocardiaceae</taxon>
        <taxon>Amycolatopsis</taxon>
    </lineage>
</organism>
<dbReference type="Proteomes" id="UP001595645">
    <property type="component" value="Unassembled WGS sequence"/>
</dbReference>
<accession>A0ABV7P4Q3</accession>
<protein>
    <submittedName>
        <fullName evidence="2">Uncharacterized protein</fullName>
    </submittedName>
</protein>
<comment type="caution">
    <text evidence="2">The sequence shown here is derived from an EMBL/GenBank/DDBJ whole genome shotgun (WGS) entry which is preliminary data.</text>
</comment>
<evidence type="ECO:0000256" key="1">
    <source>
        <dbReference type="SAM" id="MobiDB-lite"/>
    </source>
</evidence>
<proteinExistence type="predicted"/>